<dbReference type="RefSeq" id="WP_014083341.1">
    <property type="nucleotide sequence ID" value="NZ_CBCSFI010000002.1"/>
</dbReference>
<accession>A0A2H3KMI4</accession>
<dbReference type="EMBL" id="PCMW01000040">
    <property type="protein sequence ID" value="PDS24642.1"/>
    <property type="molecule type" value="Genomic_DNA"/>
</dbReference>
<dbReference type="OrthoDB" id="396512at2"/>
<name>A0A2H3KMI4_9FLAO</name>
<dbReference type="SUPFAM" id="SSF53448">
    <property type="entry name" value="Nucleotide-diphospho-sugar transferases"/>
    <property type="match status" value="1"/>
</dbReference>
<evidence type="ECO:0000313" key="2">
    <source>
        <dbReference type="EMBL" id="PDS24642.1"/>
    </source>
</evidence>
<comment type="caution">
    <text evidence="2">The sequence shown here is derived from an EMBL/GenBank/DDBJ whole genome shotgun (WGS) entry which is preliminary data.</text>
</comment>
<dbReference type="GO" id="GO:0016758">
    <property type="term" value="F:hexosyltransferase activity"/>
    <property type="evidence" value="ECO:0007669"/>
    <property type="project" value="UniProtKB-ARBA"/>
</dbReference>
<dbReference type="Gene3D" id="3.90.550.10">
    <property type="entry name" value="Spore Coat Polysaccharide Biosynthesis Protein SpsA, Chain A"/>
    <property type="match status" value="1"/>
</dbReference>
<sequence length="293" mass="34224">MNHNTPLVSVCLPIYNGAAFLEEALASLAAQTYPNLELIVSDDQSTDHSLQIVAAFQAKVGFPIRVFSHEPAGIGANWNHCVQHAQGEYIKFLFQDDVFYPECISLMVAQALRSPKIGMVYCKRDFLYEKTEENSNWIARYGVLHQRWDGFIVKDQEIVRGTQMLKDKKLLKFPTNKIGEPTAVLLHRRVFDKVGLFSPHLKQILDVEYWLRLMKHFDVVYIDQPLIYFRIHEQQASAINAKNRHELEDYYFYGSLIQNVFWQLHFEVQKGLFFNYTKFGNQLKKILKLNFLR</sequence>
<dbReference type="Proteomes" id="UP000220828">
    <property type="component" value="Unassembled WGS sequence"/>
</dbReference>
<keyword evidence="2" id="KW-0808">Transferase</keyword>
<protein>
    <submittedName>
        <fullName evidence="2">Glycosyl transferase family 2</fullName>
    </submittedName>
</protein>
<proteinExistence type="predicted"/>
<dbReference type="Pfam" id="PF00535">
    <property type="entry name" value="Glycos_transf_2"/>
    <property type="match status" value="1"/>
</dbReference>
<dbReference type="InterPro" id="IPR029044">
    <property type="entry name" value="Nucleotide-diphossugar_trans"/>
</dbReference>
<evidence type="ECO:0000259" key="1">
    <source>
        <dbReference type="Pfam" id="PF00535"/>
    </source>
</evidence>
<evidence type="ECO:0000313" key="3">
    <source>
        <dbReference type="Proteomes" id="UP000220828"/>
    </source>
</evidence>
<organism evidence="2 3">
    <name type="scientific">Flavobacterium branchiophilum</name>
    <dbReference type="NCBI Taxonomy" id="55197"/>
    <lineage>
        <taxon>Bacteria</taxon>
        <taxon>Pseudomonadati</taxon>
        <taxon>Bacteroidota</taxon>
        <taxon>Flavobacteriia</taxon>
        <taxon>Flavobacteriales</taxon>
        <taxon>Flavobacteriaceae</taxon>
        <taxon>Flavobacterium</taxon>
    </lineage>
</organism>
<dbReference type="InterPro" id="IPR001173">
    <property type="entry name" value="Glyco_trans_2-like"/>
</dbReference>
<dbReference type="OMA" id="IRLYQEP"/>
<dbReference type="AlphaFoldDB" id="A0A2H3KMI4"/>
<gene>
    <name evidence="2" type="ORF">B0A77_07655</name>
</gene>
<feature type="domain" description="Glycosyltransferase 2-like" evidence="1">
    <location>
        <begin position="9"/>
        <end position="159"/>
    </location>
</feature>
<dbReference type="PANTHER" id="PTHR22916">
    <property type="entry name" value="GLYCOSYLTRANSFERASE"/>
    <property type="match status" value="1"/>
</dbReference>
<reference evidence="2 3" key="1">
    <citation type="submission" date="2017-09" db="EMBL/GenBank/DDBJ databases">
        <title>Whole genomes of Flavobacteriaceae.</title>
        <authorList>
            <person name="Stine C."/>
            <person name="Li C."/>
            <person name="Tadesse D."/>
        </authorList>
    </citation>
    <scope>NUCLEOTIDE SEQUENCE [LARGE SCALE GENOMIC DNA]</scope>
    <source>
        <strain evidence="2 3">ATCC 35036</strain>
    </source>
</reference>
<dbReference type="PANTHER" id="PTHR22916:SF3">
    <property type="entry name" value="UDP-GLCNAC:BETAGAL BETA-1,3-N-ACETYLGLUCOSAMINYLTRANSFERASE-LIKE PROTEIN 1"/>
    <property type="match status" value="1"/>
</dbReference>